<name>A0A0C3AS94_9AGAM</name>
<dbReference type="AlphaFoldDB" id="A0A0C3AS94"/>
<dbReference type="InParanoid" id="A0A0C3AS94"/>
<evidence type="ECO:0000313" key="2">
    <source>
        <dbReference type="Proteomes" id="UP000053989"/>
    </source>
</evidence>
<dbReference type="HOGENOM" id="CLU_2591219_0_0_1"/>
<evidence type="ECO:0000313" key="1">
    <source>
        <dbReference type="EMBL" id="KIM67812.1"/>
    </source>
</evidence>
<reference evidence="2" key="2">
    <citation type="submission" date="2015-01" db="EMBL/GenBank/DDBJ databases">
        <title>Evolutionary Origins and Diversification of the Mycorrhizal Mutualists.</title>
        <authorList>
            <consortium name="DOE Joint Genome Institute"/>
            <consortium name="Mycorrhizal Genomics Consortium"/>
            <person name="Kohler A."/>
            <person name="Kuo A."/>
            <person name="Nagy L.G."/>
            <person name="Floudas D."/>
            <person name="Copeland A."/>
            <person name="Barry K.W."/>
            <person name="Cichocki N."/>
            <person name="Veneault-Fourrey C."/>
            <person name="LaButti K."/>
            <person name="Lindquist E.A."/>
            <person name="Lipzen A."/>
            <person name="Lundell T."/>
            <person name="Morin E."/>
            <person name="Murat C."/>
            <person name="Riley R."/>
            <person name="Ohm R."/>
            <person name="Sun H."/>
            <person name="Tunlid A."/>
            <person name="Henrissat B."/>
            <person name="Grigoriev I.V."/>
            <person name="Hibbett D.S."/>
            <person name="Martin F."/>
        </authorList>
    </citation>
    <scope>NUCLEOTIDE SEQUENCE [LARGE SCALE GENOMIC DNA]</scope>
    <source>
        <strain evidence="2">Foug A</strain>
    </source>
</reference>
<dbReference type="EMBL" id="KN822011">
    <property type="protein sequence ID" value="KIM67812.1"/>
    <property type="molecule type" value="Genomic_DNA"/>
</dbReference>
<protein>
    <submittedName>
        <fullName evidence="1">Uncharacterized protein</fullName>
    </submittedName>
</protein>
<keyword evidence="2" id="KW-1185">Reference proteome</keyword>
<gene>
    <name evidence="1" type="ORF">SCLCIDRAFT_1209958</name>
</gene>
<accession>A0A0C3AS94</accession>
<proteinExistence type="predicted"/>
<organism evidence="1 2">
    <name type="scientific">Scleroderma citrinum Foug A</name>
    <dbReference type="NCBI Taxonomy" id="1036808"/>
    <lineage>
        <taxon>Eukaryota</taxon>
        <taxon>Fungi</taxon>
        <taxon>Dikarya</taxon>
        <taxon>Basidiomycota</taxon>
        <taxon>Agaricomycotina</taxon>
        <taxon>Agaricomycetes</taxon>
        <taxon>Agaricomycetidae</taxon>
        <taxon>Boletales</taxon>
        <taxon>Sclerodermatineae</taxon>
        <taxon>Sclerodermataceae</taxon>
        <taxon>Scleroderma</taxon>
    </lineage>
</organism>
<sequence>MRRSDVGVEIRACFVGILGLDDGVQFMPTDKRHYWKHDAADASDRGRAEGIATSSTSSIATKATMYSNTLAPTLREAGLL</sequence>
<dbReference type="Proteomes" id="UP000053989">
    <property type="component" value="Unassembled WGS sequence"/>
</dbReference>
<reference evidence="1 2" key="1">
    <citation type="submission" date="2014-04" db="EMBL/GenBank/DDBJ databases">
        <authorList>
            <consortium name="DOE Joint Genome Institute"/>
            <person name="Kuo A."/>
            <person name="Kohler A."/>
            <person name="Nagy L.G."/>
            <person name="Floudas D."/>
            <person name="Copeland A."/>
            <person name="Barry K.W."/>
            <person name="Cichocki N."/>
            <person name="Veneault-Fourrey C."/>
            <person name="LaButti K."/>
            <person name="Lindquist E.A."/>
            <person name="Lipzen A."/>
            <person name="Lundell T."/>
            <person name="Morin E."/>
            <person name="Murat C."/>
            <person name="Sun H."/>
            <person name="Tunlid A."/>
            <person name="Henrissat B."/>
            <person name="Grigoriev I.V."/>
            <person name="Hibbett D.S."/>
            <person name="Martin F."/>
            <person name="Nordberg H.P."/>
            <person name="Cantor M.N."/>
            <person name="Hua S.X."/>
        </authorList>
    </citation>
    <scope>NUCLEOTIDE SEQUENCE [LARGE SCALE GENOMIC DNA]</scope>
    <source>
        <strain evidence="1 2">Foug A</strain>
    </source>
</reference>